<dbReference type="Proteomes" id="UP000000598">
    <property type="component" value="Chromosome A"/>
</dbReference>
<dbReference type="Pfam" id="PF22493">
    <property type="entry name" value="PUF_NOP9"/>
    <property type="match status" value="1"/>
</dbReference>
<dbReference type="GO" id="GO:0010629">
    <property type="term" value="P:negative regulation of gene expression"/>
    <property type="evidence" value="ECO:0007669"/>
    <property type="project" value="UniProtKB-ARBA"/>
</dbReference>
<feature type="region of interest" description="Disordered" evidence="3">
    <location>
        <begin position="345"/>
        <end position="467"/>
    </location>
</feature>
<feature type="domain" description="PUM-HD" evidence="4">
    <location>
        <begin position="458"/>
        <end position="805"/>
    </location>
</feature>
<evidence type="ECO:0000313" key="6">
    <source>
        <dbReference type="Proteomes" id="UP000000598"/>
    </source>
</evidence>
<organism evidence="5 6">
    <name type="scientific">Kluyveromyces lactis (strain ATCC 8585 / CBS 2359 / DSM 70799 / NBRC 1267 / NRRL Y-1140 / WM37)</name>
    <name type="common">Yeast</name>
    <name type="synonym">Candida sphaerica</name>
    <dbReference type="NCBI Taxonomy" id="284590"/>
    <lineage>
        <taxon>Eukaryota</taxon>
        <taxon>Fungi</taxon>
        <taxon>Dikarya</taxon>
        <taxon>Ascomycota</taxon>
        <taxon>Saccharomycotina</taxon>
        <taxon>Saccharomycetes</taxon>
        <taxon>Saccharomycetales</taxon>
        <taxon>Saccharomycetaceae</taxon>
        <taxon>Kluyveromyces</taxon>
    </lineage>
</organism>
<feature type="repeat" description="Pumilio" evidence="2">
    <location>
        <begin position="515"/>
        <end position="550"/>
    </location>
</feature>
<dbReference type="GO" id="GO:0003729">
    <property type="term" value="F:mRNA binding"/>
    <property type="evidence" value="ECO:0007669"/>
    <property type="project" value="TreeGrafter"/>
</dbReference>
<feature type="region of interest" description="Disordered" evidence="3">
    <location>
        <begin position="25"/>
        <end position="72"/>
    </location>
</feature>
<feature type="compositionally biased region" description="Polar residues" evidence="3">
    <location>
        <begin position="364"/>
        <end position="391"/>
    </location>
</feature>
<name>Q6CXE1_KLULA</name>
<dbReference type="GO" id="GO:0005737">
    <property type="term" value="C:cytoplasm"/>
    <property type="evidence" value="ECO:0007669"/>
    <property type="project" value="TreeGrafter"/>
</dbReference>
<dbReference type="HOGENOM" id="CLU_016143_0_0_1"/>
<dbReference type="PANTHER" id="PTHR12537">
    <property type="entry name" value="RNA BINDING PROTEIN PUMILIO-RELATED"/>
    <property type="match status" value="1"/>
</dbReference>
<dbReference type="PANTHER" id="PTHR12537:SF13">
    <property type="entry name" value="PUMILIO HOMOLOGY DOMAIN FAMILY MEMBER 4"/>
    <property type="match status" value="1"/>
</dbReference>
<evidence type="ECO:0000256" key="3">
    <source>
        <dbReference type="SAM" id="MobiDB-lite"/>
    </source>
</evidence>
<dbReference type="PaxDb" id="284590-Q6CXE1"/>
<dbReference type="SMART" id="SM00025">
    <property type="entry name" value="Pumilio"/>
    <property type="match status" value="8"/>
</dbReference>
<dbReference type="GO" id="GO:0080090">
    <property type="term" value="P:regulation of primary metabolic process"/>
    <property type="evidence" value="ECO:0007669"/>
    <property type="project" value="UniProtKB-ARBA"/>
</dbReference>
<evidence type="ECO:0000259" key="4">
    <source>
        <dbReference type="PROSITE" id="PS50303"/>
    </source>
</evidence>
<dbReference type="InterPro" id="IPR033712">
    <property type="entry name" value="Pumilio_RNA-bd"/>
</dbReference>
<sequence>MNIDPVSVPETINAALGQLHLDDVVEKPNSNSNTQEPDQETGNDAAPIAAATETISNNRGNGNNATSATNGGTIPQQLQQQEFFMGDSLVPGPSGPGPAPMFAPHMMNPFMPYHPMMHMPHSGFFPGAQDQMFPPPDSSAAVDFNLSLSPSGGSAVPGAGNMTGGVNDSAIPGSDLMMHYPQQYMNHNGQRPMFWMNPDLNSSAIDDTTAGEDPQNQDSFVRGASFTLESSEQGNDAKVPGANTSRRQTFHAVSATDLLNNSTSSPTETTDATGTNASATSPEASASKKEMQDRVYPQAAAYPYTGALLQPNPVLSGHPLGHHPHPIGSPFPGYGFNTAFSPVPGPTNTLNAGSPAISADGKEANSSGDPSGQSNRHVHSGTNSPGLSQPGSLPMSGPNPWMFAAPHGSPNFLVPHPHHPGHAGPPAGHQRPQSNNPQHRKRHFNNNGSSRSNFGNMKPHGKPQRFEDGSRYQDAVLEQFVGSIYSLCKDQHGCRFLQRQLDENGEEVASTIYSEIKDHICELMNDPFGNYLMQKLFERINQRDRVEIVKNCSPQFMDIALDAHGTRALQKLVECTDTEEETQILVASLQPSILSLSRDFKSNHVVQKMLENFSNKDTQFIYDAACDDIIKISNHRNGCCVVQRCLDFGNTEQLDALCGKIVEKSFELTMNPYGNYVIQYILTKEKDQATPDFKYTKKIVDVLKFNAIDLSLNKFGSNVVESILRTPAVSDVMITKILNSNDESGLLKLLHDSYGNYVLQTALDIVKDSNASLFSLLSDSLKPLLVGQIRNTPHGRRIAALLQAE</sequence>
<dbReference type="PROSITE" id="PS50302">
    <property type="entry name" value="PUM"/>
    <property type="match status" value="7"/>
</dbReference>
<dbReference type="FunCoup" id="Q6CXE1">
    <property type="interactions" value="37"/>
</dbReference>
<dbReference type="AlphaFoldDB" id="Q6CXE1"/>
<evidence type="ECO:0000256" key="2">
    <source>
        <dbReference type="PROSITE-ProRule" id="PRU00317"/>
    </source>
</evidence>
<feature type="repeat" description="Pumilio" evidence="2">
    <location>
        <begin position="551"/>
        <end position="587"/>
    </location>
</feature>
<evidence type="ECO:0000256" key="1">
    <source>
        <dbReference type="ARBA" id="ARBA00022737"/>
    </source>
</evidence>
<feature type="repeat" description="Pumilio" evidence="2">
    <location>
        <begin position="736"/>
        <end position="778"/>
    </location>
</feature>
<dbReference type="PROSITE" id="PS50303">
    <property type="entry name" value="PUM_HD"/>
    <property type="match status" value="1"/>
</dbReference>
<feature type="compositionally biased region" description="Low complexity" evidence="3">
    <location>
        <begin position="445"/>
        <end position="456"/>
    </location>
</feature>
<proteinExistence type="predicted"/>
<evidence type="ECO:0000313" key="5">
    <source>
        <dbReference type="EMBL" id="CAH02986.1"/>
    </source>
</evidence>
<dbReference type="CDD" id="cd07920">
    <property type="entry name" value="Pumilio"/>
    <property type="match status" value="1"/>
</dbReference>
<dbReference type="Pfam" id="PF00806">
    <property type="entry name" value="PUF"/>
    <property type="match status" value="1"/>
</dbReference>
<gene>
    <name evidence="5" type="ORF">KLLA0_A09097g</name>
</gene>
<dbReference type="InterPro" id="IPR016024">
    <property type="entry name" value="ARM-type_fold"/>
</dbReference>
<dbReference type="InterPro" id="IPR011989">
    <property type="entry name" value="ARM-like"/>
</dbReference>
<dbReference type="OMA" id="FRRQTFH"/>
<protein>
    <submittedName>
        <fullName evidence="5">KLLA0A09097p</fullName>
    </submittedName>
</protein>
<dbReference type="InterPro" id="IPR033133">
    <property type="entry name" value="PUM-HD"/>
</dbReference>
<dbReference type="Gene3D" id="1.25.10.10">
    <property type="entry name" value="Leucine-rich Repeat Variant"/>
    <property type="match status" value="1"/>
</dbReference>
<keyword evidence="1" id="KW-0677">Repeat</keyword>
<feature type="repeat" description="Pumilio" evidence="2">
    <location>
        <begin position="660"/>
        <end position="701"/>
    </location>
</feature>
<feature type="compositionally biased region" description="Low complexity" evidence="3">
    <location>
        <begin position="54"/>
        <end position="72"/>
    </location>
</feature>
<feature type="compositionally biased region" description="Polar residues" evidence="3">
    <location>
        <begin position="257"/>
        <end position="284"/>
    </location>
</feature>
<dbReference type="InParanoid" id="Q6CXE1"/>
<accession>Q6CXE1</accession>
<keyword evidence="6" id="KW-1185">Reference proteome</keyword>
<dbReference type="GO" id="GO:0010608">
    <property type="term" value="P:post-transcriptional regulation of gene expression"/>
    <property type="evidence" value="ECO:0007669"/>
    <property type="project" value="TreeGrafter"/>
</dbReference>
<dbReference type="STRING" id="284590.Q6CXE1"/>
<dbReference type="SUPFAM" id="SSF48371">
    <property type="entry name" value="ARM repeat"/>
    <property type="match status" value="1"/>
</dbReference>
<dbReference type="FunFam" id="1.25.10.10:FF:000237">
    <property type="entry name" value="Pumilio homolog 9"/>
    <property type="match status" value="1"/>
</dbReference>
<dbReference type="InterPro" id="IPR001313">
    <property type="entry name" value="Pumilio_RNA-bd_rpt"/>
</dbReference>
<feature type="region of interest" description="Disordered" evidence="3">
    <location>
        <begin position="254"/>
        <end position="291"/>
    </location>
</feature>
<feature type="repeat" description="Pumilio" evidence="2">
    <location>
        <begin position="479"/>
        <end position="514"/>
    </location>
</feature>
<dbReference type="EMBL" id="CR382121">
    <property type="protein sequence ID" value="CAH02986.1"/>
    <property type="molecule type" value="Genomic_DNA"/>
</dbReference>
<dbReference type="KEGG" id="kla:KLLA0_A09097g"/>
<feature type="compositionally biased region" description="Polar residues" evidence="3">
    <location>
        <begin position="28"/>
        <end position="42"/>
    </location>
</feature>
<reference evidence="5 6" key="1">
    <citation type="journal article" date="2004" name="Nature">
        <title>Genome evolution in yeasts.</title>
        <authorList>
            <consortium name="Genolevures"/>
            <person name="Dujon B."/>
            <person name="Sherman D."/>
            <person name="Fischer G."/>
            <person name="Durrens P."/>
            <person name="Casaregola S."/>
            <person name="Lafontaine I."/>
            <person name="de Montigny J."/>
            <person name="Marck C."/>
            <person name="Neuveglise C."/>
            <person name="Talla E."/>
            <person name="Goffard N."/>
            <person name="Frangeul L."/>
            <person name="Aigle M."/>
            <person name="Anthouard V."/>
            <person name="Babour A."/>
            <person name="Barbe V."/>
            <person name="Barnay S."/>
            <person name="Blanchin S."/>
            <person name="Beckerich J.M."/>
            <person name="Beyne E."/>
            <person name="Bleykasten C."/>
            <person name="Boisrame A."/>
            <person name="Boyer J."/>
            <person name="Cattolico L."/>
            <person name="Confanioleri F."/>
            <person name="de Daruvar A."/>
            <person name="Despons L."/>
            <person name="Fabre E."/>
            <person name="Fairhead C."/>
            <person name="Ferry-Dumazet H."/>
            <person name="Groppi A."/>
            <person name="Hantraye F."/>
            <person name="Hennequin C."/>
            <person name="Jauniaux N."/>
            <person name="Joyet P."/>
            <person name="Kachouri R."/>
            <person name="Kerrest A."/>
            <person name="Koszul R."/>
            <person name="Lemaire M."/>
            <person name="Lesur I."/>
            <person name="Ma L."/>
            <person name="Muller H."/>
            <person name="Nicaud J.M."/>
            <person name="Nikolski M."/>
            <person name="Oztas S."/>
            <person name="Ozier-Kalogeropoulos O."/>
            <person name="Pellenz S."/>
            <person name="Potier S."/>
            <person name="Richard G.F."/>
            <person name="Straub M.L."/>
            <person name="Suleau A."/>
            <person name="Swennene D."/>
            <person name="Tekaia F."/>
            <person name="Wesolowski-Louvel M."/>
            <person name="Westhof E."/>
            <person name="Wirth B."/>
            <person name="Zeniou-Meyer M."/>
            <person name="Zivanovic I."/>
            <person name="Bolotin-Fukuhara M."/>
            <person name="Thierry A."/>
            <person name="Bouchier C."/>
            <person name="Caudron B."/>
            <person name="Scarpelli C."/>
            <person name="Gaillardin C."/>
            <person name="Weissenbach J."/>
            <person name="Wincker P."/>
            <person name="Souciet J.L."/>
        </authorList>
    </citation>
    <scope>NUCLEOTIDE SEQUENCE [LARGE SCALE GENOMIC DNA]</scope>
    <source>
        <strain evidence="6">ATCC 8585 / CBS 2359 / DSM 70799 / NBRC 1267 / NRRL Y-1140 / WM37</strain>
    </source>
</reference>
<feature type="repeat" description="Pumilio" evidence="2">
    <location>
        <begin position="588"/>
        <end position="623"/>
    </location>
</feature>
<feature type="repeat" description="Pumilio" evidence="2">
    <location>
        <begin position="624"/>
        <end position="659"/>
    </location>
</feature>
<dbReference type="eggNOG" id="KOG2049">
    <property type="taxonomic scope" value="Eukaryota"/>
</dbReference>